<evidence type="ECO:0000256" key="5">
    <source>
        <dbReference type="ARBA" id="ARBA00023040"/>
    </source>
</evidence>
<evidence type="ECO:0000256" key="8">
    <source>
        <dbReference type="ARBA" id="ARBA00023224"/>
    </source>
</evidence>
<keyword evidence="8" id="KW-0807">Transducer</keyword>
<organism evidence="12 17">
    <name type="scientific">Adineta steineri</name>
    <dbReference type="NCBI Taxonomy" id="433720"/>
    <lineage>
        <taxon>Eukaryota</taxon>
        <taxon>Metazoa</taxon>
        <taxon>Spiralia</taxon>
        <taxon>Gnathifera</taxon>
        <taxon>Rotifera</taxon>
        <taxon>Eurotatoria</taxon>
        <taxon>Bdelloidea</taxon>
        <taxon>Adinetida</taxon>
        <taxon>Adinetidae</taxon>
        <taxon>Adineta</taxon>
    </lineage>
</organism>
<dbReference type="Proteomes" id="UP000663868">
    <property type="component" value="Unassembled WGS sequence"/>
</dbReference>
<evidence type="ECO:0000313" key="13">
    <source>
        <dbReference type="EMBL" id="CAF0948724.1"/>
    </source>
</evidence>
<dbReference type="Proteomes" id="UP000663845">
    <property type="component" value="Unassembled WGS sequence"/>
</dbReference>
<dbReference type="EMBL" id="CAJOAZ010004054">
    <property type="protein sequence ID" value="CAF4041693.1"/>
    <property type="molecule type" value="Genomic_DNA"/>
</dbReference>
<keyword evidence="4 9" id="KW-1133">Transmembrane helix</keyword>
<proteinExistence type="predicted"/>
<dbReference type="GO" id="GO:0004930">
    <property type="term" value="F:G protein-coupled receptor activity"/>
    <property type="evidence" value="ECO:0007669"/>
    <property type="project" value="UniProtKB-KW"/>
</dbReference>
<evidence type="ECO:0000313" key="16">
    <source>
        <dbReference type="EMBL" id="CAF4041693.1"/>
    </source>
</evidence>
<dbReference type="EMBL" id="CAJOBB010001014">
    <property type="protein sequence ID" value="CAF3794215.1"/>
    <property type="molecule type" value="Genomic_DNA"/>
</dbReference>
<dbReference type="Proteomes" id="UP000663891">
    <property type="component" value="Unassembled WGS sequence"/>
</dbReference>
<comment type="subcellular location">
    <subcellularLocation>
        <location evidence="1">Cell membrane</location>
        <topology evidence="1">Multi-pass membrane protein</topology>
    </subcellularLocation>
</comment>
<feature type="transmembrane region" description="Helical" evidence="9">
    <location>
        <begin position="60"/>
        <end position="83"/>
    </location>
</feature>
<dbReference type="SUPFAM" id="SSF81321">
    <property type="entry name" value="Family A G protein-coupled receptor-like"/>
    <property type="match status" value="1"/>
</dbReference>
<evidence type="ECO:0000313" key="11">
    <source>
        <dbReference type="EMBL" id="CAF0891815.1"/>
    </source>
</evidence>
<dbReference type="Proteomes" id="UP000663844">
    <property type="component" value="Unassembled WGS sequence"/>
</dbReference>
<evidence type="ECO:0000256" key="3">
    <source>
        <dbReference type="ARBA" id="ARBA00022692"/>
    </source>
</evidence>
<dbReference type="CDD" id="cd00637">
    <property type="entry name" value="7tm_classA_rhodopsin-like"/>
    <property type="match status" value="1"/>
</dbReference>
<dbReference type="GO" id="GO:0005886">
    <property type="term" value="C:plasma membrane"/>
    <property type="evidence" value="ECO:0007669"/>
    <property type="project" value="UniProtKB-SubCell"/>
</dbReference>
<evidence type="ECO:0000259" key="10">
    <source>
        <dbReference type="PROSITE" id="PS50262"/>
    </source>
</evidence>
<name>A0A813ZQ20_9BILA</name>
<dbReference type="Gene3D" id="1.20.1070.10">
    <property type="entry name" value="Rhodopsin 7-helix transmembrane proteins"/>
    <property type="match status" value="1"/>
</dbReference>
<dbReference type="Proteomes" id="UP000663860">
    <property type="component" value="Unassembled WGS sequence"/>
</dbReference>
<keyword evidence="5" id="KW-0297">G-protein coupled receptor</keyword>
<evidence type="ECO:0000313" key="12">
    <source>
        <dbReference type="EMBL" id="CAF0901588.1"/>
    </source>
</evidence>
<evidence type="ECO:0000256" key="1">
    <source>
        <dbReference type="ARBA" id="ARBA00004651"/>
    </source>
</evidence>
<keyword evidence="6 9" id="KW-0472">Membrane</keyword>
<dbReference type="OrthoDB" id="10019000at2759"/>
<comment type="caution">
    <text evidence="12">The sequence shown here is derived from an EMBL/GenBank/DDBJ whole genome shotgun (WGS) entry which is preliminary data.</text>
</comment>
<dbReference type="Proteomes" id="UP000663881">
    <property type="component" value="Unassembled WGS sequence"/>
</dbReference>
<feature type="transmembrane region" description="Helical" evidence="9">
    <location>
        <begin position="153"/>
        <end position="172"/>
    </location>
</feature>
<dbReference type="GO" id="GO:0043005">
    <property type="term" value="C:neuron projection"/>
    <property type="evidence" value="ECO:0007669"/>
    <property type="project" value="TreeGrafter"/>
</dbReference>
<protein>
    <recommendedName>
        <fullName evidence="10">G-protein coupled receptors family 1 profile domain-containing protein</fullName>
    </recommendedName>
</protein>
<dbReference type="AlphaFoldDB" id="A0A813ZQ20"/>
<sequence length="208" mass="24018">MSINQLCRVLYPTRLLFKTKKWILICCGIQWFLAIIAPIALIARSAETCEGFLTRFIADIYILIIVIIFPCTIMTVVHLIIFLHTWSSGRRVAPAGNMLARQTTSQPVFNDREKSLLKHIIAMMLVYVIGWIPLYICRIIYGILFQLTLTFKILTALPIISAWINIMNMFMYHHEFRQYVKQHISRIIKGPPAQVTTITTTTTTTKRT</sequence>
<dbReference type="EMBL" id="CAJOAY010003246">
    <property type="protein sequence ID" value="CAF4011388.1"/>
    <property type="molecule type" value="Genomic_DNA"/>
</dbReference>
<feature type="domain" description="G-protein coupled receptors family 1 profile" evidence="10">
    <location>
        <begin position="1"/>
        <end position="172"/>
    </location>
</feature>
<reference evidence="12" key="1">
    <citation type="submission" date="2021-02" db="EMBL/GenBank/DDBJ databases">
        <authorList>
            <person name="Nowell W R."/>
        </authorList>
    </citation>
    <scope>NUCLEOTIDE SEQUENCE</scope>
</reference>
<evidence type="ECO:0000256" key="9">
    <source>
        <dbReference type="SAM" id="Phobius"/>
    </source>
</evidence>
<evidence type="ECO:0000256" key="6">
    <source>
        <dbReference type="ARBA" id="ARBA00023136"/>
    </source>
</evidence>
<dbReference type="InterPro" id="IPR017452">
    <property type="entry name" value="GPCR_Rhodpsn_7TM"/>
</dbReference>
<feature type="transmembrane region" description="Helical" evidence="9">
    <location>
        <begin position="120"/>
        <end position="141"/>
    </location>
</feature>
<dbReference type="PROSITE" id="PS50262">
    <property type="entry name" value="G_PROTEIN_RECEP_F1_2"/>
    <property type="match status" value="1"/>
</dbReference>
<accession>A0A813ZQ20</accession>
<dbReference type="GO" id="GO:0042923">
    <property type="term" value="F:neuropeptide binding"/>
    <property type="evidence" value="ECO:0007669"/>
    <property type="project" value="TreeGrafter"/>
</dbReference>
<evidence type="ECO:0000313" key="15">
    <source>
        <dbReference type="EMBL" id="CAF4011388.1"/>
    </source>
</evidence>
<dbReference type="PANTHER" id="PTHR24229">
    <property type="entry name" value="NEUROPEPTIDES RECEPTOR"/>
    <property type="match status" value="1"/>
</dbReference>
<gene>
    <name evidence="13" type="ORF">IZO911_LOCUS14871</name>
    <name evidence="12" type="ORF">JYZ213_LOCUS10584</name>
    <name evidence="14" type="ORF">KXQ929_LOCUS16645</name>
    <name evidence="15" type="ORF">OKA104_LOCUS30392</name>
    <name evidence="16" type="ORF">OXD698_LOCUS31964</name>
    <name evidence="11" type="ORF">VCS650_LOCUS8819</name>
</gene>
<dbReference type="GO" id="GO:0007218">
    <property type="term" value="P:neuropeptide signaling pathway"/>
    <property type="evidence" value="ECO:0007669"/>
    <property type="project" value="TreeGrafter"/>
</dbReference>
<dbReference type="EMBL" id="CAJNON010000059">
    <property type="protein sequence ID" value="CAF0891815.1"/>
    <property type="molecule type" value="Genomic_DNA"/>
</dbReference>
<keyword evidence="2" id="KW-1003">Cell membrane</keyword>
<dbReference type="EMBL" id="CAJNOE010000125">
    <property type="protein sequence ID" value="CAF0948724.1"/>
    <property type="molecule type" value="Genomic_DNA"/>
</dbReference>
<dbReference type="PANTHER" id="PTHR24229:SF40">
    <property type="entry name" value="ALLATOSTATIN C RECEPTOR 1-RELATED"/>
    <property type="match status" value="1"/>
</dbReference>
<keyword evidence="7" id="KW-0675">Receptor</keyword>
<dbReference type="EMBL" id="CAJNOG010000077">
    <property type="protein sequence ID" value="CAF0901588.1"/>
    <property type="molecule type" value="Genomic_DNA"/>
</dbReference>
<evidence type="ECO:0000256" key="2">
    <source>
        <dbReference type="ARBA" id="ARBA00022475"/>
    </source>
</evidence>
<evidence type="ECO:0000256" key="7">
    <source>
        <dbReference type="ARBA" id="ARBA00023170"/>
    </source>
</evidence>
<feature type="transmembrane region" description="Helical" evidence="9">
    <location>
        <begin position="21"/>
        <end position="40"/>
    </location>
</feature>
<keyword evidence="3 9" id="KW-0812">Transmembrane</keyword>
<evidence type="ECO:0000313" key="14">
    <source>
        <dbReference type="EMBL" id="CAF3794215.1"/>
    </source>
</evidence>
<evidence type="ECO:0000313" key="17">
    <source>
        <dbReference type="Proteomes" id="UP000663845"/>
    </source>
</evidence>
<evidence type="ECO:0000256" key="4">
    <source>
        <dbReference type="ARBA" id="ARBA00022989"/>
    </source>
</evidence>